<reference evidence="1 2" key="1">
    <citation type="submission" date="2020-01" db="EMBL/GenBank/DDBJ databases">
        <authorList>
            <person name="Gupta K D."/>
        </authorList>
    </citation>
    <scope>NUCLEOTIDE SEQUENCE [LARGE SCALE GENOMIC DNA]</scope>
</reference>
<proteinExistence type="predicted"/>
<evidence type="ECO:0000313" key="2">
    <source>
        <dbReference type="Proteomes" id="UP000467700"/>
    </source>
</evidence>
<accession>A0A8S0W620</accession>
<dbReference type="InterPro" id="IPR032675">
    <property type="entry name" value="LRR_dom_sf"/>
</dbReference>
<name>A0A8S0W620_CYCAE</name>
<dbReference type="OrthoDB" id="2269034at2759"/>
<protein>
    <recommendedName>
        <fullName evidence="3">F-box domain-containing protein</fullName>
    </recommendedName>
</protein>
<keyword evidence="2" id="KW-1185">Reference proteome</keyword>
<dbReference type="AlphaFoldDB" id="A0A8S0W620"/>
<dbReference type="Gene3D" id="3.80.10.10">
    <property type="entry name" value="Ribonuclease Inhibitor"/>
    <property type="match status" value="1"/>
</dbReference>
<evidence type="ECO:0008006" key="3">
    <source>
        <dbReference type="Google" id="ProtNLM"/>
    </source>
</evidence>
<gene>
    <name evidence="1" type="ORF">AAE3_LOCUS6272</name>
</gene>
<evidence type="ECO:0000313" key="1">
    <source>
        <dbReference type="EMBL" id="CAA7264054.1"/>
    </source>
</evidence>
<dbReference type="EMBL" id="CACVBS010000042">
    <property type="protein sequence ID" value="CAA7264054.1"/>
    <property type="molecule type" value="Genomic_DNA"/>
</dbReference>
<sequence length="433" mass="49276">MNTTPWKLGIVCKSWRDIFWSTPQLWTSVTINTSRVSEQGYTEFVQRWLFRSGGLPLFLTLGEGDYPRQRYIPEESAVETALYAILNESSPRWSRLNVCVSDQQLKYLSKFPSCLPSLLDLHFKRFSRSKKALVFGGHMKPSPSKIAIRGVKFQDIGIAWDHVTHVEAAKFQVADCLETFRQAKQMTHFTVHSFRNADPSSELFPEAIVHQRLQVLNIRTKYDAQNGLLDSLTLPSLQDLCCSGQITKASLITRSGCKITRLDLRKSFSQPTDFEIQLLDLLERLPSVTHLTLDYPAISNAFFERLSSSTAPSAGVEAGKMVEFLPDLCSFHMCCTLRFQWECLADILPSHPGLFELTSENPRRALQSLRLQIVQEDETDSDDDSTWRFRSIPDHVIMRLLEVRAGGLEISIMNDCRRDLLRISTHSNQANVG</sequence>
<organism evidence="1 2">
    <name type="scientific">Cyclocybe aegerita</name>
    <name type="common">Black poplar mushroom</name>
    <name type="synonym">Agrocybe aegerita</name>
    <dbReference type="NCBI Taxonomy" id="1973307"/>
    <lineage>
        <taxon>Eukaryota</taxon>
        <taxon>Fungi</taxon>
        <taxon>Dikarya</taxon>
        <taxon>Basidiomycota</taxon>
        <taxon>Agaricomycotina</taxon>
        <taxon>Agaricomycetes</taxon>
        <taxon>Agaricomycetidae</taxon>
        <taxon>Agaricales</taxon>
        <taxon>Agaricineae</taxon>
        <taxon>Bolbitiaceae</taxon>
        <taxon>Cyclocybe</taxon>
    </lineage>
</organism>
<dbReference type="Proteomes" id="UP000467700">
    <property type="component" value="Unassembled WGS sequence"/>
</dbReference>
<comment type="caution">
    <text evidence="1">The sequence shown here is derived from an EMBL/GenBank/DDBJ whole genome shotgun (WGS) entry which is preliminary data.</text>
</comment>